<proteinExistence type="predicted"/>
<dbReference type="Proteomes" id="UP000054776">
    <property type="component" value="Unassembled WGS sequence"/>
</dbReference>
<comment type="caution">
    <text evidence="1">The sequence shown here is derived from an EMBL/GenBank/DDBJ whole genome shotgun (WGS) entry which is preliminary data.</text>
</comment>
<reference evidence="1 2" key="1">
    <citation type="submission" date="2015-01" db="EMBL/GenBank/DDBJ databases">
        <title>Evolution of Trichinella species and genotypes.</title>
        <authorList>
            <person name="Korhonen P.K."/>
            <person name="Edoardo P."/>
            <person name="Giuseppe L.R."/>
            <person name="Gasser R.B."/>
        </authorList>
    </citation>
    <scope>NUCLEOTIDE SEQUENCE [LARGE SCALE GENOMIC DNA]</scope>
    <source>
        <strain evidence="1">ISS3</strain>
    </source>
</reference>
<keyword evidence="2" id="KW-1185">Reference proteome</keyword>
<name>A0A0V1AWM5_TRISP</name>
<dbReference type="OrthoDB" id="5920318at2759"/>
<accession>A0A0V1AWM5</accession>
<evidence type="ECO:0000313" key="1">
    <source>
        <dbReference type="EMBL" id="KRY29085.1"/>
    </source>
</evidence>
<sequence>MNHSLDIIQLCNFSLNFLLDFVCKTSLTNGKRISCAVYDSVISFGKRQDKNCAMENVVDAAAAAADDDDEVLNRHAPMPTNGWNIGNKRVQFRCRQYIDRYRAAESWLVSNGMRYWLWKRTTATPEANKSRRALPISIVRCPLVVVYVYGRYLPSKERRESMSAIARDRHLPSSYVDDVD</sequence>
<dbReference type="InParanoid" id="A0A0V1AWM5"/>
<gene>
    <name evidence="1" type="ORF">T01_2195</name>
</gene>
<dbReference type="AlphaFoldDB" id="A0A0V1AWM5"/>
<organism evidence="1 2">
    <name type="scientific">Trichinella spiralis</name>
    <name type="common">Trichina worm</name>
    <dbReference type="NCBI Taxonomy" id="6334"/>
    <lineage>
        <taxon>Eukaryota</taxon>
        <taxon>Metazoa</taxon>
        <taxon>Ecdysozoa</taxon>
        <taxon>Nematoda</taxon>
        <taxon>Enoplea</taxon>
        <taxon>Dorylaimia</taxon>
        <taxon>Trichinellida</taxon>
        <taxon>Trichinellidae</taxon>
        <taxon>Trichinella</taxon>
    </lineage>
</organism>
<protein>
    <submittedName>
        <fullName evidence="1">Uncharacterized protein</fullName>
    </submittedName>
</protein>
<dbReference type="EMBL" id="JYDH01000181">
    <property type="protein sequence ID" value="KRY29085.1"/>
    <property type="molecule type" value="Genomic_DNA"/>
</dbReference>
<evidence type="ECO:0000313" key="2">
    <source>
        <dbReference type="Proteomes" id="UP000054776"/>
    </source>
</evidence>